<evidence type="ECO:0000313" key="1">
    <source>
        <dbReference type="EMBL" id="MBW0467414.1"/>
    </source>
</evidence>
<dbReference type="Proteomes" id="UP000765509">
    <property type="component" value="Unassembled WGS sequence"/>
</dbReference>
<comment type="caution">
    <text evidence="1">The sequence shown here is derived from an EMBL/GenBank/DDBJ whole genome shotgun (WGS) entry which is preliminary data.</text>
</comment>
<keyword evidence="2" id="KW-1185">Reference proteome</keyword>
<reference evidence="1" key="1">
    <citation type="submission" date="2021-03" db="EMBL/GenBank/DDBJ databases">
        <title>Draft genome sequence of rust myrtle Austropuccinia psidii MF-1, a brazilian biotype.</title>
        <authorList>
            <person name="Quecine M.C."/>
            <person name="Pachon D.M.R."/>
            <person name="Bonatelli M.L."/>
            <person name="Correr F.H."/>
            <person name="Franceschini L.M."/>
            <person name="Leite T.F."/>
            <person name="Margarido G.R.A."/>
            <person name="Almeida C.A."/>
            <person name="Ferrarezi J.A."/>
            <person name="Labate C.A."/>
        </authorList>
    </citation>
    <scope>NUCLEOTIDE SEQUENCE</scope>
    <source>
        <strain evidence="1">MF-1</strain>
    </source>
</reference>
<name>A0A9Q3BKD3_9BASI</name>
<protein>
    <submittedName>
        <fullName evidence="1">Uncharacterized protein</fullName>
    </submittedName>
</protein>
<evidence type="ECO:0000313" key="2">
    <source>
        <dbReference type="Proteomes" id="UP000765509"/>
    </source>
</evidence>
<dbReference type="AlphaFoldDB" id="A0A9Q3BKD3"/>
<dbReference type="EMBL" id="AVOT02001576">
    <property type="protein sequence ID" value="MBW0467414.1"/>
    <property type="molecule type" value="Genomic_DNA"/>
</dbReference>
<proteinExistence type="predicted"/>
<gene>
    <name evidence="1" type="ORF">O181_007129</name>
</gene>
<sequence length="112" mass="12962">MDNKKFNLASHWEELGGILQNICLKKISFKDFITITKGWNPNRKFKLLEQRETRIKKNESTIQAIEEQFNQTEPTLIPSGSQGVDQANSALVQTIQETEDQWPRVAILHNPR</sequence>
<organism evidence="1 2">
    <name type="scientific">Austropuccinia psidii MF-1</name>
    <dbReference type="NCBI Taxonomy" id="1389203"/>
    <lineage>
        <taxon>Eukaryota</taxon>
        <taxon>Fungi</taxon>
        <taxon>Dikarya</taxon>
        <taxon>Basidiomycota</taxon>
        <taxon>Pucciniomycotina</taxon>
        <taxon>Pucciniomycetes</taxon>
        <taxon>Pucciniales</taxon>
        <taxon>Sphaerophragmiaceae</taxon>
        <taxon>Austropuccinia</taxon>
    </lineage>
</organism>
<accession>A0A9Q3BKD3</accession>